<evidence type="ECO:0000256" key="6">
    <source>
        <dbReference type="PIRSR" id="PIRSR630616-2"/>
    </source>
</evidence>
<dbReference type="PROSITE" id="PS50011">
    <property type="entry name" value="PROTEIN_KINASE_DOM"/>
    <property type="match status" value="1"/>
</dbReference>
<reference evidence="9" key="1">
    <citation type="submission" date="2014-05" db="EMBL/GenBank/DDBJ databases">
        <title>The transcriptome of the halophilic microalga Tetraselmis sp. GSL018 isolated from the Great Salt Lake, Utah.</title>
        <authorList>
            <person name="Jinkerson R.E."/>
            <person name="D'Adamo S."/>
            <person name="Posewitz M.C."/>
        </authorList>
    </citation>
    <scope>NUCLEOTIDE SEQUENCE</scope>
    <source>
        <strain evidence="9">GSL018</strain>
    </source>
</reference>
<feature type="compositionally biased region" description="Polar residues" evidence="7">
    <location>
        <begin position="347"/>
        <end position="357"/>
    </location>
</feature>
<keyword evidence="5 6" id="KW-0067">ATP-binding</keyword>
<dbReference type="Gene3D" id="1.10.510.10">
    <property type="entry name" value="Transferase(Phosphotransferase) domain 1"/>
    <property type="match status" value="1"/>
</dbReference>
<dbReference type="AlphaFoldDB" id="A0A061RTS5"/>
<evidence type="ECO:0000256" key="4">
    <source>
        <dbReference type="ARBA" id="ARBA00022777"/>
    </source>
</evidence>
<evidence type="ECO:0000256" key="1">
    <source>
        <dbReference type="ARBA" id="ARBA00022527"/>
    </source>
</evidence>
<evidence type="ECO:0000256" key="5">
    <source>
        <dbReference type="ARBA" id="ARBA00022840"/>
    </source>
</evidence>
<dbReference type="InterPro" id="IPR000719">
    <property type="entry name" value="Prot_kinase_dom"/>
</dbReference>
<dbReference type="GO" id="GO:0004674">
    <property type="term" value="F:protein serine/threonine kinase activity"/>
    <property type="evidence" value="ECO:0007669"/>
    <property type="project" value="UniProtKB-KW"/>
</dbReference>
<dbReference type="Pfam" id="PF00069">
    <property type="entry name" value="Pkinase"/>
    <property type="match status" value="1"/>
</dbReference>
<dbReference type="GO" id="GO:0005524">
    <property type="term" value="F:ATP binding"/>
    <property type="evidence" value="ECO:0007669"/>
    <property type="project" value="UniProtKB-KW"/>
</dbReference>
<keyword evidence="1" id="KW-0723">Serine/threonine-protein kinase</keyword>
<dbReference type="SMART" id="SM00220">
    <property type="entry name" value="S_TKc"/>
    <property type="match status" value="1"/>
</dbReference>
<evidence type="ECO:0000259" key="8">
    <source>
        <dbReference type="PROSITE" id="PS50011"/>
    </source>
</evidence>
<keyword evidence="4 9" id="KW-0418">Kinase</keyword>
<evidence type="ECO:0000256" key="3">
    <source>
        <dbReference type="ARBA" id="ARBA00022741"/>
    </source>
</evidence>
<keyword evidence="2" id="KW-0808">Transferase</keyword>
<feature type="region of interest" description="Disordered" evidence="7">
    <location>
        <begin position="318"/>
        <end position="408"/>
    </location>
</feature>
<evidence type="ECO:0000256" key="7">
    <source>
        <dbReference type="SAM" id="MobiDB-lite"/>
    </source>
</evidence>
<protein>
    <submittedName>
        <fullName evidence="9">Serine threonine protein kinase</fullName>
    </submittedName>
</protein>
<evidence type="ECO:0000313" key="9">
    <source>
        <dbReference type="EMBL" id="JAC74119.1"/>
    </source>
</evidence>
<organism evidence="9">
    <name type="scientific">Tetraselmis sp. GSL018</name>
    <dbReference type="NCBI Taxonomy" id="582737"/>
    <lineage>
        <taxon>Eukaryota</taxon>
        <taxon>Viridiplantae</taxon>
        <taxon>Chlorophyta</taxon>
        <taxon>core chlorophytes</taxon>
        <taxon>Chlorodendrophyceae</taxon>
        <taxon>Chlorodendrales</taxon>
        <taxon>Chlorodendraceae</taxon>
        <taxon>Tetraselmis</taxon>
    </lineage>
</organism>
<proteinExistence type="predicted"/>
<gene>
    <name evidence="9" type="ORF">TSPGSL018_26834</name>
</gene>
<dbReference type="InterPro" id="IPR011009">
    <property type="entry name" value="Kinase-like_dom_sf"/>
</dbReference>
<evidence type="ECO:0000256" key="2">
    <source>
        <dbReference type="ARBA" id="ARBA00022679"/>
    </source>
</evidence>
<feature type="binding site" evidence="6">
    <location>
        <position position="113"/>
    </location>
    <ligand>
        <name>ATP</name>
        <dbReference type="ChEBI" id="CHEBI:30616"/>
    </ligand>
</feature>
<dbReference type="SUPFAM" id="SSF56112">
    <property type="entry name" value="Protein kinase-like (PK-like)"/>
    <property type="match status" value="1"/>
</dbReference>
<sequence>MSSICQKALKARLGMVQNVMAPEDPKDSSSDIVRSFGFFEERGEVVFVLEYCARTDLVSYLQGRTVDEANVVIEIVQPILRCLQHLHTRGYAHGNVTPQNVLLNADGFIKIGDFDCLTWQPQTKAQKKLDSSLAKLVRLQTPNLEFMAPELVGYHFPAINMSASATMAQIDIPYTPAVDIWSFGCMVYELLTGKLPFNPTREGLSEDDEALETARRITEDDIPVPLCAPISDEAVSFIRFAMQKDLSLRPSAEDLMLHPWVQKYAATEVSTMFIDPPPMFEEISSLRAGPGNQASLTSRVTDSFMAVLATVMGQAKALRSGSRRHGEEVEEEEPIGRPGHHAAGQHSGPNEQPSEQRISNELEPKGNAEHAPKSDGNKKPELSKTSSIGDMRGLSRTHRRTMTDVGSQLQMDALLGLTDHEHG</sequence>
<keyword evidence="3 6" id="KW-0547">Nucleotide-binding</keyword>
<dbReference type="PANTHER" id="PTHR24350">
    <property type="entry name" value="SERINE/THREONINE-PROTEIN KINASE IAL-RELATED"/>
    <property type="match status" value="1"/>
</dbReference>
<dbReference type="EMBL" id="GBEZ01011687">
    <property type="protein sequence ID" value="JAC74119.1"/>
    <property type="molecule type" value="Transcribed_RNA"/>
</dbReference>
<feature type="domain" description="Protein kinase" evidence="8">
    <location>
        <begin position="1"/>
        <end position="261"/>
    </location>
</feature>
<dbReference type="InterPro" id="IPR030616">
    <property type="entry name" value="Aur-like"/>
</dbReference>
<feature type="compositionally biased region" description="Basic and acidic residues" evidence="7">
    <location>
        <begin position="358"/>
        <end position="382"/>
    </location>
</feature>
<name>A0A061RTS5_9CHLO</name>
<accession>A0A061RTS5</accession>